<dbReference type="Gene3D" id="3.20.90.10">
    <property type="entry name" value="Tubby Protein, Chain A"/>
    <property type="match status" value="1"/>
</dbReference>
<evidence type="ECO:0000313" key="1">
    <source>
        <dbReference type="EMBL" id="KAK8863802.1"/>
    </source>
</evidence>
<keyword evidence="2" id="KW-1185">Reference proteome</keyword>
<accession>A0ABR2IKP8</accession>
<evidence type="ECO:0000313" key="2">
    <source>
        <dbReference type="Proteomes" id="UP001470230"/>
    </source>
</evidence>
<sequence>MSHKDSDSSSDNSPVAPGAHAELPSLNCYLALKMKKNKGKGKRIHIQFTLDEIDLYRTKLKKKHQTEPIPIQCGSEVHYSKPADFYLTPSQDFTKFALRHGDIEIMTCQFEKGKKGGPKTIKVVWKENPDNQIVFVNKKPEKSDNGQYILDFDGRYAAPSTQNCILIREDNQELAAMYRSFNEWETDIDAKPGMPDLMLFGVLLSLDICPF</sequence>
<organism evidence="1 2">
    <name type="scientific">Tritrichomonas musculus</name>
    <dbReference type="NCBI Taxonomy" id="1915356"/>
    <lineage>
        <taxon>Eukaryota</taxon>
        <taxon>Metamonada</taxon>
        <taxon>Parabasalia</taxon>
        <taxon>Tritrichomonadida</taxon>
        <taxon>Tritrichomonadidae</taxon>
        <taxon>Tritrichomonas</taxon>
    </lineage>
</organism>
<reference evidence="1 2" key="1">
    <citation type="submission" date="2024-04" db="EMBL/GenBank/DDBJ databases">
        <title>Tritrichomonas musculus Genome.</title>
        <authorList>
            <person name="Alves-Ferreira E."/>
            <person name="Grigg M."/>
            <person name="Lorenzi H."/>
            <person name="Galac M."/>
        </authorList>
    </citation>
    <scope>NUCLEOTIDE SEQUENCE [LARGE SCALE GENOMIC DNA]</scope>
    <source>
        <strain evidence="1 2">EAF2021</strain>
    </source>
</reference>
<name>A0ABR2IKP8_9EUKA</name>
<comment type="caution">
    <text evidence="1">The sequence shown here is derived from an EMBL/GenBank/DDBJ whole genome shotgun (WGS) entry which is preliminary data.</text>
</comment>
<gene>
    <name evidence="1" type="ORF">M9Y10_011492</name>
</gene>
<dbReference type="InterPro" id="IPR025659">
    <property type="entry name" value="Tubby-like_C"/>
</dbReference>
<protein>
    <recommendedName>
        <fullName evidence="3">Tubby C-terminal domain-containing protein</fullName>
    </recommendedName>
</protein>
<evidence type="ECO:0008006" key="3">
    <source>
        <dbReference type="Google" id="ProtNLM"/>
    </source>
</evidence>
<dbReference type="Proteomes" id="UP001470230">
    <property type="component" value="Unassembled WGS sequence"/>
</dbReference>
<proteinExistence type="predicted"/>
<dbReference type="EMBL" id="JAPFFF010000017">
    <property type="protein sequence ID" value="KAK8863802.1"/>
    <property type="molecule type" value="Genomic_DNA"/>
</dbReference>